<protein>
    <submittedName>
        <fullName evidence="2">Peptidase M43 pregnancy-associated plasma-A</fullName>
    </submittedName>
</protein>
<dbReference type="EMBL" id="AHHD01000177">
    <property type="protein sequence ID" value="EKG18756.1"/>
    <property type="molecule type" value="Genomic_DNA"/>
</dbReference>
<evidence type="ECO:0000313" key="3">
    <source>
        <dbReference type="Proteomes" id="UP000007129"/>
    </source>
</evidence>
<dbReference type="InParanoid" id="K2R8L4"/>
<dbReference type="HOGENOM" id="CLU_2264260_0_0_1"/>
<comment type="caution">
    <text evidence="2">The sequence shown here is derived from an EMBL/GenBank/DDBJ whole genome shotgun (WGS) entry which is preliminary data.</text>
</comment>
<feature type="region of interest" description="Disordered" evidence="1">
    <location>
        <begin position="1"/>
        <end position="30"/>
    </location>
</feature>
<evidence type="ECO:0000256" key="1">
    <source>
        <dbReference type="SAM" id="MobiDB-lite"/>
    </source>
</evidence>
<dbReference type="Proteomes" id="UP000007129">
    <property type="component" value="Unassembled WGS sequence"/>
</dbReference>
<organism evidence="2 3">
    <name type="scientific">Macrophomina phaseolina (strain MS6)</name>
    <name type="common">Charcoal rot fungus</name>
    <dbReference type="NCBI Taxonomy" id="1126212"/>
    <lineage>
        <taxon>Eukaryota</taxon>
        <taxon>Fungi</taxon>
        <taxon>Dikarya</taxon>
        <taxon>Ascomycota</taxon>
        <taxon>Pezizomycotina</taxon>
        <taxon>Dothideomycetes</taxon>
        <taxon>Dothideomycetes incertae sedis</taxon>
        <taxon>Botryosphaeriales</taxon>
        <taxon>Botryosphaeriaceae</taxon>
        <taxon>Macrophomina</taxon>
    </lineage>
</organism>
<dbReference type="OrthoDB" id="3924764at2759"/>
<proteinExistence type="predicted"/>
<sequence>MHLQRDMSPNATDATADTPNTPQPAFAEEPTPTLIFESPVIVTVPSGPAAAPGFGCPAMVCKDYMNECGKRYGGCYDMCKGEVSFPVPGCPPESEIITPSSGA</sequence>
<feature type="compositionally biased region" description="Low complexity" evidence="1">
    <location>
        <begin position="9"/>
        <end position="25"/>
    </location>
</feature>
<dbReference type="AlphaFoldDB" id="K2R8L4"/>
<reference evidence="2 3" key="1">
    <citation type="journal article" date="2012" name="BMC Genomics">
        <title>Tools to kill: Genome of one of the most destructive plant pathogenic fungi Macrophomina phaseolina.</title>
        <authorList>
            <person name="Islam M.S."/>
            <person name="Haque M.S."/>
            <person name="Islam M.M."/>
            <person name="Emdad E.M."/>
            <person name="Halim A."/>
            <person name="Hossen Q.M.M."/>
            <person name="Hossain M.Z."/>
            <person name="Ahmed B."/>
            <person name="Rahim S."/>
            <person name="Rahman M.S."/>
            <person name="Alam M.M."/>
            <person name="Hou S."/>
            <person name="Wan X."/>
            <person name="Saito J.A."/>
            <person name="Alam M."/>
        </authorList>
    </citation>
    <scope>NUCLEOTIDE SEQUENCE [LARGE SCALE GENOMIC DNA]</scope>
    <source>
        <strain evidence="2 3">MS6</strain>
    </source>
</reference>
<gene>
    <name evidence="2" type="ORF">MPH_03982</name>
</gene>
<dbReference type="VEuPathDB" id="FungiDB:MPH_03982"/>
<evidence type="ECO:0000313" key="2">
    <source>
        <dbReference type="EMBL" id="EKG18756.1"/>
    </source>
</evidence>
<accession>K2R8L4</accession>
<name>K2R8L4_MACPH</name>